<dbReference type="PANTHER" id="PTHR45444">
    <property type="entry name" value="XANTHINE DEHYDROGENASE"/>
    <property type="match status" value="1"/>
</dbReference>
<proteinExistence type="inferred from homology"/>
<evidence type="ECO:0000259" key="11">
    <source>
        <dbReference type="Pfam" id="PF20256"/>
    </source>
</evidence>
<dbReference type="Pfam" id="PF20256">
    <property type="entry name" value="MoCoBD_2"/>
    <property type="match status" value="1"/>
</dbReference>
<feature type="region of interest" description="Disordered" evidence="10">
    <location>
        <begin position="71"/>
        <end position="99"/>
    </location>
</feature>
<dbReference type="SUPFAM" id="SSF56003">
    <property type="entry name" value="Molybdenum cofactor-binding domain"/>
    <property type="match status" value="1"/>
</dbReference>
<gene>
    <name evidence="12" type="ORF">WMY93_031567</name>
</gene>
<comment type="cofactor">
    <cofactor evidence="1">
        <name>Mo-molybdopterin</name>
        <dbReference type="ChEBI" id="CHEBI:71302"/>
    </cofactor>
</comment>
<evidence type="ECO:0000256" key="9">
    <source>
        <dbReference type="ARBA" id="ARBA00034078"/>
    </source>
</evidence>
<evidence type="ECO:0000256" key="3">
    <source>
        <dbReference type="ARBA" id="ARBA00006849"/>
    </source>
</evidence>
<dbReference type="GO" id="GO:0005506">
    <property type="term" value="F:iron ion binding"/>
    <property type="evidence" value="ECO:0007669"/>
    <property type="project" value="InterPro"/>
</dbReference>
<dbReference type="PANTHER" id="PTHR45444:SF3">
    <property type="entry name" value="XANTHINE DEHYDROGENASE"/>
    <property type="match status" value="1"/>
</dbReference>
<keyword evidence="5" id="KW-0479">Metal-binding</keyword>
<evidence type="ECO:0000256" key="7">
    <source>
        <dbReference type="ARBA" id="ARBA00023004"/>
    </source>
</evidence>
<dbReference type="InterPro" id="IPR016208">
    <property type="entry name" value="Ald_Oxase/xanthine_DH-like"/>
</dbReference>
<dbReference type="InterPro" id="IPR046867">
    <property type="entry name" value="AldOxase/xan_DH_MoCoBD2"/>
</dbReference>
<dbReference type="Gene3D" id="3.30.365.10">
    <property type="entry name" value="Aldehyde oxidase/xanthine dehydrogenase, molybdopterin binding domain"/>
    <property type="match status" value="1"/>
</dbReference>
<comment type="cofactor">
    <cofactor evidence="9">
        <name>[2Fe-2S] cluster</name>
        <dbReference type="ChEBI" id="CHEBI:190135"/>
    </cofactor>
</comment>
<evidence type="ECO:0000313" key="13">
    <source>
        <dbReference type="Proteomes" id="UP001460270"/>
    </source>
</evidence>
<dbReference type="InterPro" id="IPR037165">
    <property type="entry name" value="AldOxase/xan_DH_Mopterin-bd_sf"/>
</dbReference>
<keyword evidence="4" id="KW-0001">2Fe-2S</keyword>
<evidence type="ECO:0000313" key="12">
    <source>
        <dbReference type="EMBL" id="KAK7877807.1"/>
    </source>
</evidence>
<evidence type="ECO:0000256" key="1">
    <source>
        <dbReference type="ARBA" id="ARBA00001924"/>
    </source>
</evidence>
<keyword evidence="6" id="KW-0560">Oxidoreductase</keyword>
<comment type="similarity">
    <text evidence="3">Belongs to the xanthine dehydrogenase family.</text>
</comment>
<accession>A0AAW0MD95</accession>
<dbReference type="EMBL" id="JBBPFD010000673">
    <property type="protein sequence ID" value="KAK7877807.1"/>
    <property type="molecule type" value="Genomic_DNA"/>
</dbReference>
<keyword evidence="7" id="KW-0408">Iron</keyword>
<dbReference type="GO" id="GO:0016491">
    <property type="term" value="F:oxidoreductase activity"/>
    <property type="evidence" value="ECO:0007669"/>
    <property type="project" value="UniProtKB-KW"/>
</dbReference>
<dbReference type="GO" id="GO:0051537">
    <property type="term" value="F:2 iron, 2 sulfur cluster binding"/>
    <property type="evidence" value="ECO:0007669"/>
    <property type="project" value="UniProtKB-KW"/>
</dbReference>
<evidence type="ECO:0000256" key="8">
    <source>
        <dbReference type="ARBA" id="ARBA00023014"/>
    </source>
</evidence>
<feature type="compositionally biased region" description="Basic and acidic residues" evidence="10">
    <location>
        <begin position="71"/>
        <end position="84"/>
    </location>
</feature>
<dbReference type="Proteomes" id="UP001460270">
    <property type="component" value="Unassembled WGS sequence"/>
</dbReference>
<sequence length="99" mass="10558">MGQGLHTKMIQVCSRALGVPVSRIHVCETSSHSVANTSPTAASASSDLNGAAVVNACEVLNQRLRRYREDKPTGTWEDWVRTEPETAPLQGGQAPGRTG</sequence>
<evidence type="ECO:0000256" key="5">
    <source>
        <dbReference type="ARBA" id="ARBA00022723"/>
    </source>
</evidence>
<comment type="caution">
    <text evidence="12">The sequence shown here is derived from an EMBL/GenBank/DDBJ whole genome shotgun (WGS) entry which is preliminary data.</text>
</comment>
<dbReference type="FunFam" id="3.30.365.10:FF:000002">
    <property type="entry name" value="Xanthine dehydrogenase oxidase"/>
    <property type="match status" value="1"/>
</dbReference>
<keyword evidence="13" id="KW-1185">Reference proteome</keyword>
<evidence type="ECO:0000256" key="6">
    <source>
        <dbReference type="ARBA" id="ARBA00023002"/>
    </source>
</evidence>
<comment type="cofactor">
    <cofactor evidence="2">
        <name>FAD</name>
        <dbReference type="ChEBI" id="CHEBI:57692"/>
    </cofactor>
</comment>
<evidence type="ECO:0000256" key="10">
    <source>
        <dbReference type="SAM" id="MobiDB-lite"/>
    </source>
</evidence>
<evidence type="ECO:0000256" key="2">
    <source>
        <dbReference type="ARBA" id="ARBA00001974"/>
    </source>
</evidence>
<protein>
    <recommendedName>
        <fullName evidence="11">Aldehyde oxidase/xanthine dehydrogenase second molybdopterin binding domain-containing protein</fullName>
    </recommendedName>
</protein>
<organism evidence="12 13">
    <name type="scientific">Mugilogobius chulae</name>
    <name type="common">yellowstripe goby</name>
    <dbReference type="NCBI Taxonomy" id="88201"/>
    <lineage>
        <taxon>Eukaryota</taxon>
        <taxon>Metazoa</taxon>
        <taxon>Chordata</taxon>
        <taxon>Craniata</taxon>
        <taxon>Vertebrata</taxon>
        <taxon>Euteleostomi</taxon>
        <taxon>Actinopterygii</taxon>
        <taxon>Neopterygii</taxon>
        <taxon>Teleostei</taxon>
        <taxon>Neoteleostei</taxon>
        <taxon>Acanthomorphata</taxon>
        <taxon>Gobiaria</taxon>
        <taxon>Gobiiformes</taxon>
        <taxon>Gobioidei</taxon>
        <taxon>Gobiidae</taxon>
        <taxon>Gobionellinae</taxon>
        <taxon>Mugilogobius</taxon>
    </lineage>
</organism>
<reference evidence="13" key="1">
    <citation type="submission" date="2024-04" db="EMBL/GenBank/DDBJ databases">
        <title>Salinicola lusitanus LLJ914,a marine bacterium isolated from the Okinawa Trough.</title>
        <authorList>
            <person name="Li J."/>
        </authorList>
    </citation>
    <scope>NUCLEOTIDE SEQUENCE [LARGE SCALE GENOMIC DNA]</scope>
</reference>
<name>A0AAW0MD95_9GOBI</name>
<dbReference type="AlphaFoldDB" id="A0AAW0MD95"/>
<evidence type="ECO:0000256" key="4">
    <source>
        <dbReference type="ARBA" id="ARBA00022714"/>
    </source>
</evidence>
<feature type="domain" description="Aldehyde oxidase/xanthine dehydrogenase second molybdopterin binding" evidence="11">
    <location>
        <begin position="1"/>
        <end position="70"/>
    </location>
</feature>
<keyword evidence="8" id="KW-0411">Iron-sulfur</keyword>